<feature type="domain" description="PapC-like C-terminal" evidence="1">
    <location>
        <begin position="5"/>
        <end position="42"/>
    </location>
</feature>
<dbReference type="Pfam" id="PF13953">
    <property type="entry name" value="PapC_C"/>
    <property type="match status" value="1"/>
</dbReference>
<dbReference type="AlphaFoldDB" id="A0A377LNC6"/>
<sequence length="44" mass="4656">MFVVRRGNDVLPFGTLISLNDDKTSGIVGDGGSLYLSGLTSRAR</sequence>
<name>A0A377LNC6_ENTCL</name>
<dbReference type="InterPro" id="IPR025949">
    <property type="entry name" value="PapC-like_C"/>
</dbReference>
<gene>
    <name evidence="2" type="ORF">NCTC10005_00482</name>
</gene>
<accession>A0A377LNC6</accession>
<dbReference type="Gene3D" id="2.60.40.2070">
    <property type="match status" value="1"/>
</dbReference>
<protein>
    <submittedName>
        <fullName evidence="2">P pilus assembly protein, porin PapC</fullName>
    </submittedName>
</protein>
<organism evidence="2 3">
    <name type="scientific">Enterobacter cloacae</name>
    <dbReference type="NCBI Taxonomy" id="550"/>
    <lineage>
        <taxon>Bacteria</taxon>
        <taxon>Pseudomonadati</taxon>
        <taxon>Pseudomonadota</taxon>
        <taxon>Gammaproteobacteria</taxon>
        <taxon>Enterobacterales</taxon>
        <taxon>Enterobacteriaceae</taxon>
        <taxon>Enterobacter</taxon>
        <taxon>Enterobacter cloacae complex</taxon>
    </lineage>
</organism>
<dbReference type="Proteomes" id="UP000255106">
    <property type="component" value="Unassembled WGS sequence"/>
</dbReference>
<dbReference type="EMBL" id="UGJB01000004">
    <property type="protein sequence ID" value="STQ07847.1"/>
    <property type="molecule type" value="Genomic_DNA"/>
</dbReference>
<evidence type="ECO:0000313" key="2">
    <source>
        <dbReference type="EMBL" id="STQ07847.1"/>
    </source>
</evidence>
<evidence type="ECO:0000313" key="3">
    <source>
        <dbReference type="Proteomes" id="UP000255106"/>
    </source>
</evidence>
<dbReference type="InterPro" id="IPR043142">
    <property type="entry name" value="PapC-like_C_sf"/>
</dbReference>
<proteinExistence type="predicted"/>
<reference evidence="2 3" key="1">
    <citation type="submission" date="2018-06" db="EMBL/GenBank/DDBJ databases">
        <authorList>
            <consortium name="Pathogen Informatics"/>
            <person name="Doyle S."/>
        </authorList>
    </citation>
    <scope>NUCLEOTIDE SEQUENCE [LARGE SCALE GENOMIC DNA]</scope>
    <source>
        <strain evidence="2 3">NCTC10005</strain>
    </source>
</reference>
<evidence type="ECO:0000259" key="1">
    <source>
        <dbReference type="Pfam" id="PF13953"/>
    </source>
</evidence>